<protein>
    <recommendedName>
        <fullName evidence="2">DNA polymerase III subunit delta</fullName>
        <ecNumber evidence="1">2.7.7.7</ecNumber>
    </recommendedName>
</protein>
<dbReference type="NCBIfam" id="TIGR01128">
    <property type="entry name" value="holA"/>
    <property type="match status" value="1"/>
</dbReference>
<dbReference type="AlphaFoldDB" id="A0A4R6BEI6"/>
<dbReference type="EC" id="2.7.7.7" evidence="1"/>
<comment type="catalytic activity">
    <reaction evidence="8">
        <text>DNA(n) + a 2'-deoxyribonucleoside 5'-triphosphate = DNA(n+1) + diphosphate</text>
        <dbReference type="Rhea" id="RHEA:22508"/>
        <dbReference type="Rhea" id="RHEA-COMP:17339"/>
        <dbReference type="Rhea" id="RHEA-COMP:17340"/>
        <dbReference type="ChEBI" id="CHEBI:33019"/>
        <dbReference type="ChEBI" id="CHEBI:61560"/>
        <dbReference type="ChEBI" id="CHEBI:173112"/>
        <dbReference type="EC" id="2.7.7.7"/>
    </reaction>
</comment>
<feature type="domain" description="DNA polymerase III delta N-terminal" evidence="9">
    <location>
        <begin position="20"/>
        <end position="134"/>
    </location>
</feature>
<dbReference type="OrthoDB" id="9775929at2"/>
<dbReference type="GO" id="GO:0003887">
    <property type="term" value="F:DNA-directed DNA polymerase activity"/>
    <property type="evidence" value="ECO:0007669"/>
    <property type="project" value="UniProtKB-KW"/>
</dbReference>
<dbReference type="Gene3D" id="1.20.272.10">
    <property type="match status" value="1"/>
</dbReference>
<keyword evidence="3 11" id="KW-0808">Transferase</keyword>
<dbReference type="SUPFAM" id="SSF48019">
    <property type="entry name" value="post-AAA+ oligomerization domain-like"/>
    <property type="match status" value="1"/>
</dbReference>
<keyword evidence="4 11" id="KW-0548">Nucleotidyltransferase</keyword>
<dbReference type="PANTHER" id="PTHR34388">
    <property type="entry name" value="DNA POLYMERASE III SUBUNIT DELTA"/>
    <property type="match status" value="1"/>
</dbReference>
<evidence type="ECO:0000313" key="11">
    <source>
        <dbReference type="EMBL" id="TDL98158.1"/>
    </source>
</evidence>
<evidence type="ECO:0000256" key="5">
    <source>
        <dbReference type="ARBA" id="ARBA00022705"/>
    </source>
</evidence>
<sequence length="333" mass="38403">MKLRFIKGVLNLNAIIINHGVVPELVAERTTKIVSDLLPEQDDFNFSRYDLLETPIQNIIEDAMTIPFLSEQKVIVVKNSYLFTGEKPRVAVEHQLDALAQFVEQFTGPNVVIFEVNSDKLDERKKIVKNMKKLHQVNKIDALDEMALKKWVKQEMNNQFKDIKQDALDELIQLTGADYKLVSNEMHKLLLYLGDDSIITKSHVEMIVSRSLEQNVFLLTDYITTHRKKEAIVLLKDLISMKEEPIKLLALISGQYRLFYQTKILSQKGFSEAQIAKQLKIHPYRVKLALRKVSRLNLSDILKVIDSCAKTDYQLKSSYMDKVLILELFILGI</sequence>
<evidence type="ECO:0000256" key="7">
    <source>
        <dbReference type="ARBA" id="ARBA00034754"/>
    </source>
</evidence>
<organism evidence="11 12">
    <name type="scientific">Macrococcus brunensis</name>
    <dbReference type="NCBI Taxonomy" id="198483"/>
    <lineage>
        <taxon>Bacteria</taxon>
        <taxon>Bacillati</taxon>
        <taxon>Bacillota</taxon>
        <taxon>Bacilli</taxon>
        <taxon>Bacillales</taxon>
        <taxon>Staphylococcaceae</taxon>
        <taxon>Macrococcus</taxon>
    </lineage>
</organism>
<evidence type="ECO:0000256" key="8">
    <source>
        <dbReference type="ARBA" id="ARBA00049244"/>
    </source>
</evidence>
<dbReference type="Gene3D" id="1.10.8.60">
    <property type="match status" value="1"/>
</dbReference>
<dbReference type="SUPFAM" id="SSF52540">
    <property type="entry name" value="P-loop containing nucleoside triphosphate hydrolases"/>
    <property type="match status" value="1"/>
</dbReference>
<dbReference type="InterPro" id="IPR048466">
    <property type="entry name" value="DNA_pol3_delta-like_C"/>
</dbReference>
<dbReference type="Pfam" id="PF06144">
    <property type="entry name" value="DNA_pol3_delta"/>
    <property type="match status" value="1"/>
</dbReference>
<keyword evidence="12" id="KW-1185">Reference proteome</keyword>
<dbReference type="Pfam" id="PF21694">
    <property type="entry name" value="DNA_pol3_delta_C"/>
    <property type="match status" value="1"/>
</dbReference>
<dbReference type="EMBL" id="SCWA01000006">
    <property type="protein sequence ID" value="TDL98158.1"/>
    <property type="molecule type" value="Genomic_DNA"/>
</dbReference>
<evidence type="ECO:0000256" key="6">
    <source>
        <dbReference type="ARBA" id="ARBA00022932"/>
    </source>
</evidence>
<keyword evidence="5" id="KW-0235">DNA replication</keyword>
<name>A0A4R6BEI6_9STAP</name>
<evidence type="ECO:0000256" key="1">
    <source>
        <dbReference type="ARBA" id="ARBA00012417"/>
    </source>
</evidence>
<comment type="similarity">
    <text evidence="7">Belongs to the DNA polymerase HolA subunit family.</text>
</comment>
<dbReference type="Gene3D" id="3.40.50.300">
    <property type="entry name" value="P-loop containing nucleotide triphosphate hydrolases"/>
    <property type="match status" value="1"/>
</dbReference>
<evidence type="ECO:0000259" key="9">
    <source>
        <dbReference type="Pfam" id="PF06144"/>
    </source>
</evidence>
<feature type="domain" description="DNA polymerase III delta subunit-like C-terminal" evidence="10">
    <location>
        <begin position="213"/>
        <end position="332"/>
    </location>
</feature>
<evidence type="ECO:0000256" key="3">
    <source>
        <dbReference type="ARBA" id="ARBA00022679"/>
    </source>
</evidence>
<gene>
    <name evidence="11" type="primary">holA</name>
    <name evidence="11" type="ORF">ERX27_04470</name>
</gene>
<dbReference type="InterPro" id="IPR010372">
    <property type="entry name" value="DNA_pol3_delta_N"/>
</dbReference>
<dbReference type="GO" id="GO:0003677">
    <property type="term" value="F:DNA binding"/>
    <property type="evidence" value="ECO:0007669"/>
    <property type="project" value="InterPro"/>
</dbReference>
<comment type="caution">
    <text evidence="11">The sequence shown here is derived from an EMBL/GenBank/DDBJ whole genome shotgun (WGS) entry which is preliminary data.</text>
</comment>
<dbReference type="Proteomes" id="UP000295310">
    <property type="component" value="Unassembled WGS sequence"/>
</dbReference>
<dbReference type="PANTHER" id="PTHR34388:SF1">
    <property type="entry name" value="DNA POLYMERASE III SUBUNIT DELTA"/>
    <property type="match status" value="1"/>
</dbReference>
<accession>A0A4R6BEI6</accession>
<reference evidence="11 12" key="1">
    <citation type="submission" date="2019-01" db="EMBL/GenBank/DDBJ databases">
        <title>Draft genome sequences of the type strains of six Macrococcus species.</title>
        <authorList>
            <person name="Mazhar S."/>
            <person name="Altermann E."/>
            <person name="Hill C."/>
            <person name="Mcauliffe O."/>
        </authorList>
    </citation>
    <scope>NUCLEOTIDE SEQUENCE [LARGE SCALE GENOMIC DNA]</scope>
    <source>
        <strain evidence="11 12">CCM4811</strain>
    </source>
</reference>
<dbReference type="InterPro" id="IPR027417">
    <property type="entry name" value="P-loop_NTPase"/>
</dbReference>
<dbReference type="InterPro" id="IPR005790">
    <property type="entry name" value="DNA_polIII_delta"/>
</dbReference>
<dbReference type="GO" id="GO:0009360">
    <property type="term" value="C:DNA polymerase III complex"/>
    <property type="evidence" value="ECO:0007669"/>
    <property type="project" value="InterPro"/>
</dbReference>
<evidence type="ECO:0000256" key="4">
    <source>
        <dbReference type="ARBA" id="ARBA00022695"/>
    </source>
</evidence>
<keyword evidence="6" id="KW-0239">DNA-directed DNA polymerase</keyword>
<proteinExistence type="inferred from homology"/>
<dbReference type="GO" id="GO:0006261">
    <property type="term" value="P:DNA-templated DNA replication"/>
    <property type="evidence" value="ECO:0007669"/>
    <property type="project" value="TreeGrafter"/>
</dbReference>
<dbReference type="InterPro" id="IPR008921">
    <property type="entry name" value="DNA_pol3_clamp-load_cplx_C"/>
</dbReference>
<evidence type="ECO:0000259" key="10">
    <source>
        <dbReference type="Pfam" id="PF21694"/>
    </source>
</evidence>
<evidence type="ECO:0000256" key="2">
    <source>
        <dbReference type="ARBA" id="ARBA00017703"/>
    </source>
</evidence>
<evidence type="ECO:0000313" key="12">
    <source>
        <dbReference type="Proteomes" id="UP000295310"/>
    </source>
</evidence>